<dbReference type="Proteomes" id="UP001595858">
    <property type="component" value="Unassembled WGS sequence"/>
</dbReference>
<evidence type="ECO:0008006" key="6">
    <source>
        <dbReference type="Google" id="ProtNLM"/>
    </source>
</evidence>
<organism evidence="4 5">
    <name type="scientific">Streptomonospora arabica</name>
    <dbReference type="NCBI Taxonomy" id="412417"/>
    <lineage>
        <taxon>Bacteria</taxon>
        <taxon>Bacillati</taxon>
        <taxon>Actinomycetota</taxon>
        <taxon>Actinomycetes</taxon>
        <taxon>Streptosporangiales</taxon>
        <taxon>Nocardiopsidaceae</taxon>
        <taxon>Streptomonospora</taxon>
    </lineage>
</organism>
<keyword evidence="2" id="KW-0472">Membrane</keyword>
<evidence type="ECO:0000313" key="5">
    <source>
        <dbReference type="Proteomes" id="UP001595858"/>
    </source>
</evidence>
<feature type="signal peptide" evidence="3">
    <location>
        <begin position="1"/>
        <end position="16"/>
    </location>
</feature>
<evidence type="ECO:0000256" key="1">
    <source>
        <dbReference type="SAM" id="MobiDB-lite"/>
    </source>
</evidence>
<evidence type="ECO:0000313" key="4">
    <source>
        <dbReference type="EMBL" id="MFC4866210.1"/>
    </source>
</evidence>
<evidence type="ECO:0000256" key="2">
    <source>
        <dbReference type="SAM" id="Phobius"/>
    </source>
</evidence>
<reference evidence="5" key="1">
    <citation type="journal article" date="2019" name="Int. J. Syst. Evol. Microbiol.">
        <title>The Global Catalogue of Microorganisms (GCM) 10K type strain sequencing project: providing services to taxonomists for standard genome sequencing and annotation.</title>
        <authorList>
            <consortium name="The Broad Institute Genomics Platform"/>
            <consortium name="The Broad Institute Genome Sequencing Center for Infectious Disease"/>
            <person name="Wu L."/>
            <person name="Ma J."/>
        </authorList>
    </citation>
    <scope>NUCLEOTIDE SEQUENCE [LARGE SCALE GENOMIC DNA]</scope>
    <source>
        <strain evidence="5">CGMCC 4.7304</strain>
    </source>
</reference>
<feature type="region of interest" description="Disordered" evidence="1">
    <location>
        <begin position="14"/>
        <end position="34"/>
    </location>
</feature>
<dbReference type="EMBL" id="JBHSIY010000006">
    <property type="protein sequence ID" value="MFC4866210.1"/>
    <property type="molecule type" value="Genomic_DNA"/>
</dbReference>
<name>A0ABV9SIC7_9ACTN</name>
<feature type="chain" id="PRO_5046949992" description="DUF11 domain-containing protein" evidence="3">
    <location>
        <begin position="17"/>
        <end position="251"/>
    </location>
</feature>
<sequence length="251" mass="24923">MTAAMVAAAAAGAAGAADVPGTPGEEGAAADAAGAAWSGTPASAAFAPGAPPSVVAALAPADSAEPGAGERTATVEGATLGVRITDDRDTIAAGEEVLYTLTLRNEGDEERHAIVSQRVSAKARFVDVGEGGTASGGVATWRVVVEPGAEIERTARVRLGEPGERLWRMSTTACAQSEAGAPPVACATDADRVDGSVREAASAVSAPQRVLTVTSVLTAVLLVVATGVAAFVVWTRLRPGARRDPANGSDG</sequence>
<dbReference type="RefSeq" id="WP_344139543.1">
    <property type="nucleotide sequence ID" value="NZ_BAAAQI010000001.1"/>
</dbReference>
<accession>A0ABV9SIC7</accession>
<gene>
    <name evidence="4" type="ORF">ACFPCZ_06155</name>
</gene>
<keyword evidence="5" id="KW-1185">Reference proteome</keyword>
<evidence type="ECO:0000256" key="3">
    <source>
        <dbReference type="SAM" id="SignalP"/>
    </source>
</evidence>
<feature type="transmembrane region" description="Helical" evidence="2">
    <location>
        <begin position="210"/>
        <end position="234"/>
    </location>
</feature>
<keyword evidence="2" id="KW-1133">Transmembrane helix</keyword>
<comment type="caution">
    <text evidence="4">The sequence shown here is derived from an EMBL/GenBank/DDBJ whole genome shotgun (WGS) entry which is preliminary data.</text>
</comment>
<keyword evidence="2" id="KW-0812">Transmembrane</keyword>
<proteinExistence type="predicted"/>
<keyword evidence="3" id="KW-0732">Signal</keyword>
<protein>
    <recommendedName>
        <fullName evidence="6">DUF11 domain-containing protein</fullName>
    </recommendedName>
</protein>